<dbReference type="InterPro" id="IPR046341">
    <property type="entry name" value="SET_dom_sf"/>
</dbReference>
<proteinExistence type="predicted"/>
<dbReference type="InterPro" id="IPR001214">
    <property type="entry name" value="SET_dom"/>
</dbReference>
<sequence length="209" mass="24484">MIHPKTELKFISNEIGYGVVATEFIPAGSITWVLDKLDREFSALEFQSMEEIYQQILDTYSFRNNQGNLVLCWDNGRYVNHSFHSNCLTTAYDFEIAIRDIHPGEQLTDDYGYLNIPTPFRGIDEGTRRKIVYPDDLAKYYKVWDKKLLKVFHRIPHLEQPLQELLSEEMWNEILEISKGNREMQSILTNYYQEAEPTPPRRNGNGVLT</sequence>
<evidence type="ECO:0000313" key="3">
    <source>
        <dbReference type="Proteomes" id="UP000318313"/>
    </source>
</evidence>
<dbReference type="Proteomes" id="UP000318313">
    <property type="component" value="Chromosome"/>
</dbReference>
<reference evidence="2 3" key="1">
    <citation type="submission" date="2019-03" db="EMBL/GenBank/DDBJ databases">
        <title>Deep-cultivation of Planctomycetes and their phenomic and genomic characterization uncovers novel biology.</title>
        <authorList>
            <person name="Wiegand S."/>
            <person name="Jogler M."/>
            <person name="Boedeker C."/>
            <person name="Pinto D."/>
            <person name="Vollmers J."/>
            <person name="Rivas-Marin E."/>
            <person name="Kohn T."/>
            <person name="Peeters S.H."/>
            <person name="Heuer A."/>
            <person name="Rast P."/>
            <person name="Oberbeckmann S."/>
            <person name="Bunk B."/>
            <person name="Jeske O."/>
            <person name="Meyerdierks A."/>
            <person name="Storesund J.E."/>
            <person name="Kallscheuer N."/>
            <person name="Luecker S."/>
            <person name="Lage O.M."/>
            <person name="Pohl T."/>
            <person name="Merkel B.J."/>
            <person name="Hornburger P."/>
            <person name="Mueller R.-W."/>
            <person name="Bruemmer F."/>
            <person name="Labrenz M."/>
            <person name="Spormann A.M."/>
            <person name="Op den Camp H."/>
            <person name="Overmann J."/>
            <person name="Amann R."/>
            <person name="Jetten M.S.M."/>
            <person name="Mascher T."/>
            <person name="Medema M.H."/>
            <person name="Devos D.P."/>
            <person name="Kaster A.-K."/>
            <person name="Ovreas L."/>
            <person name="Rohde M."/>
            <person name="Galperin M.Y."/>
            <person name="Jogler C."/>
        </authorList>
    </citation>
    <scope>NUCLEOTIDE SEQUENCE [LARGE SCALE GENOMIC DNA]</scope>
    <source>
        <strain evidence="2 3">Enr17</strain>
    </source>
</reference>
<evidence type="ECO:0000259" key="1">
    <source>
        <dbReference type="PROSITE" id="PS50280"/>
    </source>
</evidence>
<name>A0A518IGN0_9PLAN</name>
<dbReference type="RefSeq" id="WP_145311595.1">
    <property type="nucleotide sequence ID" value="NZ_CP037452.1"/>
</dbReference>
<evidence type="ECO:0000313" key="2">
    <source>
        <dbReference type="EMBL" id="QDV52251.1"/>
    </source>
</evidence>
<keyword evidence="3" id="KW-1185">Reference proteome</keyword>
<dbReference type="KEGG" id="gfm:Enr17x_43110"/>
<gene>
    <name evidence="2" type="ORF">Enr17x_43110</name>
</gene>
<feature type="domain" description="SET" evidence="1">
    <location>
        <begin position="4"/>
        <end position="112"/>
    </location>
</feature>
<dbReference type="Pfam" id="PF00856">
    <property type="entry name" value="SET"/>
    <property type="match status" value="1"/>
</dbReference>
<dbReference type="Gene3D" id="2.170.270.10">
    <property type="entry name" value="SET domain"/>
    <property type="match status" value="1"/>
</dbReference>
<dbReference type="OrthoDB" id="166979at2"/>
<protein>
    <submittedName>
        <fullName evidence="2">SET domain protein</fullName>
    </submittedName>
</protein>
<dbReference type="PROSITE" id="PS50280">
    <property type="entry name" value="SET"/>
    <property type="match status" value="1"/>
</dbReference>
<dbReference type="SUPFAM" id="SSF82199">
    <property type="entry name" value="SET domain"/>
    <property type="match status" value="1"/>
</dbReference>
<dbReference type="EMBL" id="CP037452">
    <property type="protein sequence ID" value="QDV52251.1"/>
    <property type="molecule type" value="Genomic_DNA"/>
</dbReference>
<dbReference type="AlphaFoldDB" id="A0A518IGN0"/>
<organism evidence="2 3">
    <name type="scientific">Gimesia fumaroli</name>
    <dbReference type="NCBI Taxonomy" id="2527976"/>
    <lineage>
        <taxon>Bacteria</taxon>
        <taxon>Pseudomonadati</taxon>
        <taxon>Planctomycetota</taxon>
        <taxon>Planctomycetia</taxon>
        <taxon>Planctomycetales</taxon>
        <taxon>Planctomycetaceae</taxon>
        <taxon>Gimesia</taxon>
    </lineage>
</organism>
<accession>A0A518IGN0</accession>